<gene>
    <name evidence="2" type="ORF">TUM16652_27420</name>
</gene>
<dbReference type="Proteomes" id="UP001050241">
    <property type="component" value="Unassembled WGS sequence"/>
</dbReference>
<name>A0ABD0BVA4_ENTCL</name>
<dbReference type="Gene3D" id="2.10.10.80">
    <property type="match status" value="1"/>
</dbReference>
<dbReference type="SUPFAM" id="SSF51126">
    <property type="entry name" value="Pectin lyase-like"/>
    <property type="match status" value="1"/>
</dbReference>
<dbReference type="RefSeq" id="WP_047722012.1">
    <property type="nucleotide sequence ID" value="NZ_BQFY01000015.1"/>
</dbReference>
<evidence type="ECO:0000313" key="3">
    <source>
        <dbReference type="Proteomes" id="UP001050241"/>
    </source>
</evidence>
<accession>A0ABD0BVA4</accession>
<evidence type="ECO:0000259" key="1">
    <source>
        <dbReference type="Pfam" id="PF18668"/>
    </source>
</evidence>
<reference evidence="2" key="1">
    <citation type="submission" date="2021-11" db="EMBL/GenBank/DDBJ databases">
        <title>WGS analysis for carbapenemase-producing Enterobacterales outbreak in a University Hospital, Japan.</title>
        <authorList>
            <person name="Tukada M."/>
            <person name="Miyazaki T."/>
            <person name="Aoki K."/>
            <person name="Yoshizawa S."/>
            <person name="Ishii Y."/>
            <person name="Tateda K."/>
        </authorList>
    </citation>
    <scope>NUCLEOTIDE SEQUENCE</scope>
    <source>
        <strain evidence="2">TUM16652</strain>
    </source>
</reference>
<dbReference type="AlphaFoldDB" id="A0ABD0BVA4"/>
<dbReference type="InterPro" id="IPR040775">
    <property type="entry name" value="Tail_spike_N"/>
</dbReference>
<dbReference type="SMART" id="SM00710">
    <property type="entry name" value="PbH1"/>
    <property type="match status" value="5"/>
</dbReference>
<protein>
    <recommendedName>
        <fullName evidence="1">Tail spike TSP1/Gp66 N-terminal domain-containing protein</fullName>
    </recommendedName>
</protein>
<organism evidence="2 3">
    <name type="scientific">Enterobacter cloacae</name>
    <dbReference type="NCBI Taxonomy" id="550"/>
    <lineage>
        <taxon>Bacteria</taxon>
        <taxon>Pseudomonadati</taxon>
        <taxon>Pseudomonadota</taxon>
        <taxon>Gammaproteobacteria</taxon>
        <taxon>Enterobacterales</taxon>
        <taxon>Enterobacteriaceae</taxon>
        <taxon>Enterobacter</taxon>
        <taxon>Enterobacter cloacae complex</taxon>
    </lineage>
</organism>
<dbReference type="EMBL" id="BQFY01000015">
    <property type="protein sequence ID" value="GJJ84043.1"/>
    <property type="molecule type" value="Genomic_DNA"/>
</dbReference>
<dbReference type="InterPro" id="IPR006626">
    <property type="entry name" value="PbH1"/>
</dbReference>
<sequence length="806" mass="86519">MAEQKVKLTDLPAATDTVDTAQLLINQNSTDQKLPVTHFLRAKNNLSDITDAEQARANINAPSVDEVNNKLTGYINGSYTFNAGANISSRKDYIWDEESKSWYYWTGDLPKDVPAASSPESTGGIGKEKWALIGATQPPIKTPFDFGAKGDGVTDDTLALQAYIDGVDGDIDLYGKTYLVSKNPALATTYPTEPDLANNGYNFCPCLALVGKSNVRIFNGKLVVKVHGMDALALINCQNVTVTLEIQGPNKFPAIDAGSGYAEKGDVGFGYGTSAGKVLAGPNNSIDTSTANIGNYNLVSGSFPDYDDNGNVIGTRSNWGKFLGGYIGSWSCGIKIQRASKSIVVNTCKISGFNFAGVGIGIRNIASTDVSDYNVESDVPDGVLVVNCTISKCYTAGIDVLSGYNIGYFNNFIHDIGHPDGDDIANASYDPGYGCTVGRNRRVRNITVDGNYFNNCRRKSIDFHGGGQLIITNNFCLETGIVGIYAKCGSGWRPNYEPFNITIENNYIRTRNIPDSTTNANYPSLAGAKYTRGIDVGGGGEATGETYPYPYLKVLSNYVELKSFDGVGISNSAGPLTTFYIFNDINVSNNTVVLKNDVVDCKATAFGINAGATTKDYYRDQQIKFNFNSVKSFNTMNLNYRANSFQINGVPHTIVAHGNSCDLNASNQSSSMSLFVFDERVNYSFKGNKMINYANRETATGYDIMFFDNTQIRRPANSEAISIPMSMFRGVWEVGIAGSGDYFGARQINFASSGTSGTGVDVVGSQTTGGITSIGVNATAITLGSVTNASTVVITAKPIVQFNSIA</sequence>
<feature type="domain" description="Tail spike TSP1/Gp66 N-terminal" evidence="1">
    <location>
        <begin position="66"/>
        <end position="134"/>
    </location>
</feature>
<dbReference type="InterPro" id="IPR012334">
    <property type="entry name" value="Pectin_lyas_fold"/>
</dbReference>
<dbReference type="InterPro" id="IPR011050">
    <property type="entry name" value="Pectin_lyase_fold/virulence"/>
</dbReference>
<dbReference type="Gene3D" id="2.160.20.10">
    <property type="entry name" value="Single-stranded right-handed beta-helix, Pectin lyase-like"/>
    <property type="match status" value="1"/>
</dbReference>
<proteinExistence type="predicted"/>
<comment type="caution">
    <text evidence="2">The sequence shown here is derived from an EMBL/GenBank/DDBJ whole genome shotgun (WGS) entry which is preliminary data.</text>
</comment>
<evidence type="ECO:0000313" key="2">
    <source>
        <dbReference type="EMBL" id="GJJ84043.1"/>
    </source>
</evidence>
<dbReference type="Pfam" id="PF18668">
    <property type="entry name" value="Tail_spike_N"/>
    <property type="match status" value="1"/>
</dbReference>